<accession>A0A839IZ65</accession>
<sequence length="395" mass="43503">LRSGSALSRVSGSGAVLGSNAKSSSGSEKKAREARHKRFSLRKDVQRSVVRAGIKEGLKYPRNFHRVGHCGHTPISDLVHVKKSSKTGKHYYGGLATCGSVWACPVCAARIQEVRRVELAEGMASAYKLGLQPVMVTLTFPHTRKQSLEELLSAQARALYLLRSGDRATKFKVATGFKGLIRSLEVTHSQKSGWHPHVHELWFVSADVDASYIRGLVLPMWRSSCKSAGLLEAGGAGFDDHAVDVKGWCSTSDYLAKQDSTDHWGVDREMAKGVTKKGKKSGRHPFHLAELAADGCRQSEALFLEYVKAFHGKSQLYWGRGLRELLGVSVSSDEDAAKGEDKPDKLIKILDREEWKLIVAHDAESRILDLFETRGVDGVMRWMTAPEIPPGMTVQ</sequence>
<evidence type="ECO:0000313" key="4">
    <source>
        <dbReference type="EMBL" id="MBB1489657.1"/>
    </source>
</evidence>
<comment type="caution">
    <text evidence="4">The sequence shown here is derived from an EMBL/GenBank/DDBJ whole genome shotgun (WGS) entry which is preliminary data.</text>
</comment>
<feature type="non-terminal residue" evidence="4">
    <location>
        <position position="1"/>
    </location>
</feature>
<dbReference type="GO" id="GO:0003677">
    <property type="term" value="F:DNA binding"/>
    <property type="evidence" value="ECO:0007669"/>
    <property type="project" value="InterPro"/>
</dbReference>
<comment type="similarity">
    <text evidence="1">Belongs to the Gram-positive plasmids replication protein type 1 family.</text>
</comment>
<dbReference type="AlphaFoldDB" id="A0A839IZ65"/>
<dbReference type="GO" id="GO:0006260">
    <property type="term" value="P:DNA replication"/>
    <property type="evidence" value="ECO:0007669"/>
    <property type="project" value="UniProtKB-KW"/>
</dbReference>
<dbReference type="RefSeq" id="WP_182812324.1">
    <property type="nucleotide sequence ID" value="NZ_JACJFM010000072.1"/>
</dbReference>
<keyword evidence="2" id="KW-0235">DNA replication</keyword>
<feature type="region of interest" description="Disordered" evidence="3">
    <location>
        <begin position="1"/>
        <end position="38"/>
    </location>
</feature>
<evidence type="ECO:0000256" key="1">
    <source>
        <dbReference type="ARBA" id="ARBA00008909"/>
    </source>
</evidence>
<protein>
    <submittedName>
        <fullName evidence="4">Protein rep</fullName>
    </submittedName>
</protein>
<feature type="compositionally biased region" description="Polar residues" evidence="3">
    <location>
        <begin position="1"/>
        <end position="11"/>
    </location>
</feature>
<dbReference type="Pfam" id="PF01446">
    <property type="entry name" value="Rep_1"/>
    <property type="match status" value="1"/>
</dbReference>
<keyword evidence="5" id="KW-1185">Reference proteome</keyword>
<dbReference type="EMBL" id="JACJFM010000072">
    <property type="protein sequence ID" value="MBB1489657.1"/>
    <property type="molecule type" value="Genomic_DNA"/>
</dbReference>
<organism evidence="4 5">
    <name type="scientific">Oceanospirillum sediminis</name>
    <dbReference type="NCBI Taxonomy" id="2760088"/>
    <lineage>
        <taxon>Bacteria</taxon>
        <taxon>Pseudomonadati</taxon>
        <taxon>Pseudomonadota</taxon>
        <taxon>Gammaproteobacteria</taxon>
        <taxon>Oceanospirillales</taxon>
        <taxon>Oceanospirillaceae</taxon>
        <taxon>Oceanospirillum</taxon>
    </lineage>
</organism>
<evidence type="ECO:0000256" key="3">
    <source>
        <dbReference type="SAM" id="MobiDB-lite"/>
    </source>
</evidence>
<name>A0A839IZ65_9GAMM</name>
<evidence type="ECO:0000313" key="5">
    <source>
        <dbReference type="Proteomes" id="UP000565262"/>
    </source>
</evidence>
<reference evidence="4 5" key="1">
    <citation type="submission" date="2020-08" db="EMBL/GenBank/DDBJ databases">
        <title>Oceanospirillum sp. nov. isolated from marine sediment.</title>
        <authorList>
            <person name="Ji X."/>
        </authorList>
    </citation>
    <scope>NUCLEOTIDE SEQUENCE [LARGE SCALE GENOMIC DNA]</scope>
    <source>
        <strain evidence="4 5">D5</strain>
    </source>
</reference>
<evidence type="ECO:0000256" key="2">
    <source>
        <dbReference type="ARBA" id="ARBA00022705"/>
    </source>
</evidence>
<proteinExistence type="inferred from homology"/>
<gene>
    <name evidence="4" type="ORF">H4O21_23885</name>
</gene>
<dbReference type="InterPro" id="IPR000989">
    <property type="entry name" value="Rep"/>
</dbReference>
<dbReference type="Proteomes" id="UP000565262">
    <property type="component" value="Unassembled WGS sequence"/>
</dbReference>